<dbReference type="InterPro" id="IPR036188">
    <property type="entry name" value="FAD/NAD-bd_sf"/>
</dbReference>
<dbReference type="HAMAP" id="MF_00129">
    <property type="entry name" value="MnmG_GidA"/>
    <property type="match status" value="1"/>
</dbReference>
<comment type="function">
    <text evidence="2 11">NAD-binding protein involved in the addition of a carboxymethylaminomethyl (cmnm) group at the wobble position (U34) of certain tRNAs, forming tRNA-cmnm(5)s(2)U34.</text>
</comment>
<feature type="binding site" evidence="11">
    <location>
        <begin position="271"/>
        <end position="285"/>
    </location>
    <ligand>
        <name>NAD(+)</name>
        <dbReference type="ChEBI" id="CHEBI:57540"/>
    </ligand>
</feature>
<dbReference type="Gene3D" id="1.10.150.570">
    <property type="entry name" value="GidA associated domain, C-terminal subdomain"/>
    <property type="match status" value="1"/>
</dbReference>
<name>A0ABZ0ZKY8_9HYPH</name>
<evidence type="ECO:0000256" key="2">
    <source>
        <dbReference type="ARBA" id="ARBA00003717"/>
    </source>
</evidence>
<dbReference type="PROSITE" id="PS01281">
    <property type="entry name" value="GIDA_2"/>
    <property type="match status" value="1"/>
</dbReference>
<dbReference type="SUPFAM" id="SSF51905">
    <property type="entry name" value="FAD/NAD(P)-binding domain"/>
    <property type="match status" value="1"/>
</dbReference>
<comment type="similarity">
    <text evidence="3 11">Belongs to the MnmG family.</text>
</comment>
<keyword evidence="6 11" id="KW-0819">tRNA processing</keyword>
<feature type="binding site" evidence="11">
    <location>
        <begin position="12"/>
        <end position="17"/>
    </location>
    <ligand>
        <name>FAD</name>
        <dbReference type="ChEBI" id="CHEBI:57692"/>
    </ligand>
</feature>
<dbReference type="InterPro" id="IPR026904">
    <property type="entry name" value="MnmG_C"/>
</dbReference>
<keyword evidence="14" id="KW-1185">Reference proteome</keyword>
<evidence type="ECO:0000256" key="1">
    <source>
        <dbReference type="ARBA" id="ARBA00001974"/>
    </source>
</evidence>
<sequence length="624" mass="67583">MTDNAFDVIVIGGGHAGSEAASAAARLGAKTGLITHRRDTIGVMSCNPAIGGLGKGHLVREIDAMDGLMGRVADAAGIQFRMLNKKKGAAVRGPRTQADRKLYRLAMLAAIEATPGLDIIEGDAFDLEVVDGRVAGVFMKDGRILKAPAVVLTTGTFLRGLIHIGSEKTPAGRVGEPPSIGLSATLGRLGLQLGRLKTGTPARLDGKTIDWQSVGRQGADEELVPFSFMTDAITTPQIECGVTRTTEATHRIIVDNIMRSAMYSGQIEGVGPRYCPSIEDKLVKFGERDGHQVFLEPEGLDDDTVYPNGISTSLPAEVQAEFIKTIPGLEVARILQPGYAIEYDHVDPRELTPSLEVKRLRGLFLAGQINGTTGYEEAAAQGLAAGLNAALRSNDSDPFHFSRTSSYIGVMIDDLTSRGVTEPYRMFTSRAEYRLTLRADNADMRLTPLAMRLGCVSGERAQRFTSYQSEIESGRALLSLTITPNEARRAGLNINLDGQRRTAYDLLSYPNYDFSALRHVWPETLGAMRPKVAEALEIEAGYSVYLDRQATAIADQQRDEDRQIPLTFNYDALSGLSNELKAKLNAGRPFNIAQAAIVEGMTPAAIALLLVHLRRLPSPERHRA</sequence>
<dbReference type="InterPro" id="IPR004416">
    <property type="entry name" value="MnmG"/>
</dbReference>
<dbReference type="PANTHER" id="PTHR11806">
    <property type="entry name" value="GLUCOSE INHIBITED DIVISION PROTEIN A"/>
    <property type="match status" value="1"/>
</dbReference>
<dbReference type="InterPro" id="IPR020595">
    <property type="entry name" value="MnmG-rel_CS"/>
</dbReference>
<evidence type="ECO:0000256" key="3">
    <source>
        <dbReference type="ARBA" id="ARBA00007653"/>
    </source>
</evidence>
<organism evidence="13 14">
    <name type="scientific">Rhizobium indigoferae</name>
    <dbReference type="NCBI Taxonomy" id="158891"/>
    <lineage>
        <taxon>Bacteria</taxon>
        <taxon>Pseudomonadati</taxon>
        <taxon>Pseudomonadota</taxon>
        <taxon>Alphaproteobacteria</taxon>
        <taxon>Hyphomicrobiales</taxon>
        <taxon>Rhizobiaceae</taxon>
        <taxon>Rhizobium/Agrobacterium group</taxon>
        <taxon>Rhizobium</taxon>
    </lineage>
</organism>
<dbReference type="InterPro" id="IPR044920">
    <property type="entry name" value="MnmG_C_subdom_sf"/>
</dbReference>
<keyword evidence="11" id="KW-0963">Cytoplasm</keyword>
<keyword evidence="7 11" id="KW-0274">FAD</keyword>
<dbReference type="Proteomes" id="UP001322785">
    <property type="component" value="Chromosome"/>
</dbReference>
<dbReference type="RefSeq" id="WP_193444516.1">
    <property type="nucleotide sequence ID" value="NZ_BSOQ01000013.1"/>
</dbReference>
<evidence type="ECO:0000313" key="14">
    <source>
        <dbReference type="Proteomes" id="UP001322785"/>
    </source>
</evidence>
<evidence type="ECO:0000313" key="13">
    <source>
        <dbReference type="EMBL" id="WQN39193.1"/>
    </source>
</evidence>
<evidence type="ECO:0000256" key="5">
    <source>
        <dbReference type="ARBA" id="ARBA00022630"/>
    </source>
</evidence>
<dbReference type="NCBIfam" id="TIGR00136">
    <property type="entry name" value="mnmG_gidA"/>
    <property type="match status" value="1"/>
</dbReference>
<evidence type="ECO:0000256" key="9">
    <source>
        <dbReference type="ARBA" id="ARBA00025948"/>
    </source>
</evidence>
<reference evidence="13 14" key="1">
    <citation type="submission" date="2023-12" db="EMBL/GenBank/DDBJ databases">
        <authorList>
            <person name="Menendez E."/>
            <person name="Kaur S."/>
            <person name="Flores-Felix J.D."/>
            <person name="diCenzo G.C."/>
            <person name="Peix A."/>
            <person name="Velazquez E."/>
        </authorList>
    </citation>
    <scope>NUCLEOTIDE SEQUENCE [LARGE SCALE GENOMIC DNA]</scope>
    <source>
        <strain evidence="13 14">CIP 108029</strain>
    </source>
</reference>
<keyword evidence="8 11" id="KW-0520">NAD</keyword>
<dbReference type="Pfam" id="PF13932">
    <property type="entry name" value="SAM_GIDA_C"/>
    <property type="match status" value="1"/>
</dbReference>
<proteinExistence type="inferred from homology"/>
<comment type="caution">
    <text evidence="11">Lacks conserved residue(s) required for the propagation of feature annotation.</text>
</comment>
<gene>
    <name evidence="11 13" type="primary">mnmG</name>
    <name evidence="11" type="synonym">gidA</name>
    <name evidence="13" type="ORF">U5G49_004379</name>
</gene>
<evidence type="ECO:0000256" key="8">
    <source>
        <dbReference type="ARBA" id="ARBA00023027"/>
    </source>
</evidence>
<dbReference type="EMBL" id="CP140635">
    <property type="protein sequence ID" value="WQN39193.1"/>
    <property type="molecule type" value="Genomic_DNA"/>
</dbReference>
<dbReference type="Pfam" id="PF01134">
    <property type="entry name" value="GIDA"/>
    <property type="match status" value="1"/>
</dbReference>
<dbReference type="SMART" id="SM01228">
    <property type="entry name" value="GIDA_assoc_3"/>
    <property type="match status" value="1"/>
</dbReference>
<evidence type="ECO:0000256" key="11">
    <source>
        <dbReference type="HAMAP-Rule" id="MF_00129"/>
    </source>
</evidence>
<dbReference type="PANTHER" id="PTHR11806:SF0">
    <property type="entry name" value="PROTEIN MTO1 HOMOLOG, MITOCHONDRIAL"/>
    <property type="match status" value="1"/>
</dbReference>
<evidence type="ECO:0000256" key="6">
    <source>
        <dbReference type="ARBA" id="ARBA00022694"/>
    </source>
</evidence>
<comment type="cofactor">
    <cofactor evidence="1 11">
        <name>FAD</name>
        <dbReference type="ChEBI" id="CHEBI:57692"/>
    </cofactor>
</comment>
<dbReference type="InterPro" id="IPR047001">
    <property type="entry name" value="MnmG_C_subdom"/>
</dbReference>
<accession>A0ABZ0ZKY8</accession>
<feature type="domain" description="tRNA uridine 5-carboxymethylaminomethyl modification enzyme C-terminal subdomain" evidence="12">
    <location>
        <begin position="540"/>
        <end position="611"/>
    </location>
</feature>
<dbReference type="PROSITE" id="PS01280">
    <property type="entry name" value="GIDA_1"/>
    <property type="match status" value="1"/>
</dbReference>
<evidence type="ECO:0000256" key="10">
    <source>
        <dbReference type="ARBA" id="ARBA00031800"/>
    </source>
</evidence>
<evidence type="ECO:0000256" key="7">
    <source>
        <dbReference type="ARBA" id="ARBA00022827"/>
    </source>
</evidence>
<evidence type="ECO:0000259" key="12">
    <source>
        <dbReference type="SMART" id="SM01228"/>
    </source>
</evidence>
<dbReference type="InterPro" id="IPR049312">
    <property type="entry name" value="GIDA_C_N"/>
</dbReference>
<protein>
    <recommendedName>
        <fullName evidence="4 11">tRNA uridine 5-carboxymethylaminomethyl modification enzyme MnmG</fullName>
    </recommendedName>
    <alternativeName>
        <fullName evidence="10 11">Glucose-inhibited division protein A</fullName>
    </alternativeName>
</protein>
<comment type="subcellular location">
    <subcellularLocation>
        <location evidence="11">Cytoplasm</location>
    </subcellularLocation>
</comment>
<evidence type="ECO:0000256" key="4">
    <source>
        <dbReference type="ARBA" id="ARBA00020461"/>
    </source>
</evidence>
<dbReference type="InterPro" id="IPR002218">
    <property type="entry name" value="MnmG-rel"/>
</dbReference>
<dbReference type="Gene3D" id="3.50.50.60">
    <property type="entry name" value="FAD/NAD(P)-binding domain"/>
    <property type="match status" value="2"/>
</dbReference>
<dbReference type="Pfam" id="PF21680">
    <property type="entry name" value="GIDA_C_1st"/>
    <property type="match status" value="1"/>
</dbReference>
<comment type="subunit">
    <text evidence="9 11">Homodimer. Heterotetramer of two MnmE and two MnmG subunits.</text>
</comment>
<dbReference type="InterPro" id="IPR040131">
    <property type="entry name" value="MnmG_N"/>
</dbReference>
<keyword evidence="5 11" id="KW-0285">Flavoprotein</keyword>